<name>A0A6M8UCG1_9GAMM</name>
<keyword evidence="2" id="KW-1185">Reference proteome</keyword>
<dbReference type="AlphaFoldDB" id="A0A6M8UCG1"/>
<accession>A0A6M8UCG1</accession>
<evidence type="ECO:0000313" key="2">
    <source>
        <dbReference type="Proteomes" id="UP000505325"/>
    </source>
</evidence>
<proteinExistence type="predicted"/>
<evidence type="ECO:0000313" key="1">
    <source>
        <dbReference type="EMBL" id="QKJ87419.1"/>
    </source>
</evidence>
<dbReference type="KEGG" id="pmak:PMPD1_2477"/>
<sequence length="119" mass="12805">MNPKNQILAALLAVGVIIGAGWGCYLKGWYAHADHINELARKKQDKAAKAVNAGEARAANANTQAKVIYRTVYRDGVKYISDPKHTNCKFDPAAVQLRQRAIDAANAVTGFDAAPVQGK</sequence>
<dbReference type="EMBL" id="CP054212">
    <property type="protein sequence ID" value="QKJ87419.1"/>
    <property type="molecule type" value="Genomic_DNA"/>
</dbReference>
<dbReference type="RefSeq" id="WP_173634364.1">
    <property type="nucleotide sequence ID" value="NZ_CP054212.1"/>
</dbReference>
<organism evidence="1 2">
    <name type="scientific">Paramixta manurensis</name>
    <dbReference type="NCBI Taxonomy" id="2740817"/>
    <lineage>
        <taxon>Bacteria</taxon>
        <taxon>Pseudomonadati</taxon>
        <taxon>Pseudomonadota</taxon>
        <taxon>Gammaproteobacteria</taxon>
        <taxon>Enterobacterales</taxon>
        <taxon>Erwiniaceae</taxon>
        <taxon>Paramixta</taxon>
    </lineage>
</organism>
<reference evidence="1 2" key="1">
    <citation type="submission" date="2020-06" db="EMBL/GenBank/DDBJ databases">
        <title>Genome sequence of Paramixta manurensis strain PD-1.</title>
        <authorList>
            <person name="Lee C.W."/>
            <person name="Kim J."/>
        </authorList>
    </citation>
    <scope>NUCLEOTIDE SEQUENCE [LARGE SCALE GENOMIC DNA]</scope>
    <source>
        <strain evidence="1 2">PD-1</strain>
    </source>
</reference>
<protein>
    <submittedName>
        <fullName evidence="1">Uncharacterized protein</fullName>
    </submittedName>
</protein>
<gene>
    <name evidence="1" type="ORF">PMPD1_2477</name>
</gene>
<dbReference type="Proteomes" id="UP000505325">
    <property type="component" value="Chromosome"/>
</dbReference>